<accession>A0AAD7WKW5</accession>
<name>A0AAD7WKW5_9TELE</name>
<keyword evidence="3" id="KW-1185">Reference proteome</keyword>
<evidence type="ECO:0000313" key="3">
    <source>
        <dbReference type="Proteomes" id="UP001221898"/>
    </source>
</evidence>
<protein>
    <submittedName>
        <fullName evidence="2">Uncharacterized protein</fullName>
    </submittedName>
</protein>
<feature type="compositionally biased region" description="Basic residues" evidence="1">
    <location>
        <begin position="92"/>
        <end position="102"/>
    </location>
</feature>
<dbReference type="EMBL" id="JAINUG010000074">
    <property type="protein sequence ID" value="KAJ8400796.1"/>
    <property type="molecule type" value="Genomic_DNA"/>
</dbReference>
<dbReference type="Proteomes" id="UP001221898">
    <property type="component" value="Unassembled WGS sequence"/>
</dbReference>
<feature type="region of interest" description="Disordered" evidence="1">
    <location>
        <begin position="37"/>
        <end position="116"/>
    </location>
</feature>
<sequence>MLTSLYRRTLKTELARKNIGIVEGRSSEWLYARGGCASDSATRHRVTRSPLRDSQGPHRRSRRIERWHGGRPPRRAPGRGDERENENDAAARHNKAPLKRSGRRTDRRFLSISPPR</sequence>
<dbReference type="AlphaFoldDB" id="A0AAD7WKW5"/>
<evidence type="ECO:0000313" key="2">
    <source>
        <dbReference type="EMBL" id="KAJ8400796.1"/>
    </source>
</evidence>
<comment type="caution">
    <text evidence="2">The sequence shown here is derived from an EMBL/GenBank/DDBJ whole genome shotgun (WGS) entry which is preliminary data.</text>
</comment>
<reference evidence="2" key="1">
    <citation type="journal article" date="2023" name="Science">
        <title>Genome structures resolve the early diversification of teleost fishes.</title>
        <authorList>
            <person name="Parey E."/>
            <person name="Louis A."/>
            <person name="Montfort J."/>
            <person name="Bouchez O."/>
            <person name="Roques C."/>
            <person name="Iampietro C."/>
            <person name="Lluch J."/>
            <person name="Castinel A."/>
            <person name="Donnadieu C."/>
            <person name="Desvignes T."/>
            <person name="Floi Bucao C."/>
            <person name="Jouanno E."/>
            <person name="Wen M."/>
            <person name="Mejri S."/>
            <person name="Dirks R."/>
            <person name="Jansen H."/>
            <person name="Henkel C."/>
            <person name="Chen W.J."/>
            <person name="Zahm M."/>
            <person name="Cabau C."/>
            <person name="Klopp C."/>
            <person name="Thompson A.W."/>
            <person name="Robinson-Rechavi M."/>
            <person name="Braasch I."/>
            <person name="Lecointre G."/>
            <person name="Bobe J."/>
            <person name="Postlethwait J.H."/>
            <person name="Berthelot C."/>
            <person name="Roest Crollius H."/>
            <person name="Guiguen Y."/>
        </authorList>
    </citation>
    <scope>NUCLEOTIDE SEQUENCE</scope>
    <source>
        <strain evidence="2">NC1722</strain>
    </source>
</reference>
<feature type="compositionally biased region" description="Basic residues" evidence="1">
    <location>
        <begin position="57"/>
        <end position="77"/>
    </location>
</feature>
<proteinExistence type="predicted"/>
<evidence type="ECO:0000256" key="1">
    <source>
        <dbReference type="SAM" id="MobiDB-lite"/>
    </source>
</evidence>
<gene>
    <name evidence="2" type="ORF">AAFF_G00391500</name>
</gene>
<organism evidence="2 3">
    <name type="scientific">Aldrovandia affinis</name>
    <dbReference type="NCBI Taxonomy" id="143900"/>
    <lineage>
        <taxon>Eukaryota</taxon>
        <taxon>Metazoa</taxon>
        <taxon>Chordata</taxon>
        <taxon>Craniata</taxon>
        <taxon>Vertebrata</taxon>
        <taxon>Euteleostomi</taxon>
        <taxon>Actinopterygii</taxon>
        <taxon>Neopterygii</taxon>
        <taxon>Teleostei</taxon>
        <taxon>Notacanthiformes</taxon>
        <taxon>Halosauridae</taxon>
        <taxon>Aldrovandia</taxon>
    </lineage>
</organism>